<feature type="transmembrane region" description="Helical" evidence="1">
    <location>
        <begin position="106"/>
        <end position="126"/>
    </location>
</feature>
<protein>
    <submittedName>
        <fullName evidence="2">Uncharacterized protein</fullName>
    </submittedName>
</protein>
<accession>A0ABS0EMQ0</accession>
<comment type="caution">
    <text evidence="2">The sequence shown here is derived from an EMBL/GenBank/DDBJ whole genome shotgun (WGS) entry which is preliminary data.</text>
</comment>
<gene>
    <name evidence="2" type="ORF">ITJ86_13295</name>
</gene>
<sequence>MDSSIFLTKFWGWYLIIFFLILSLNPKRIKQVFNDLKDQKFLIVFSFIAIIVGLLNILFHNIWEPNHKLIITLIGWFSLFFGLALFMFPKPTVYWLEIINIKMVQVIYTLLFLIGIFLLNIAYNIVPV</sequence>
<feature type="transmembrane region" description="Helical" evidence="1">
    <location>
        <begin position="69"/>
        <end position="86"/>
    </location>
</feature>
<feature type="transmembrane region" description="Helical" evidence="1">
    <location>
        <begin position="12"/>
        <end position="29"/>
    </location>
</feature>
<dbReference type="Proteomes" id="UP000611215">
    <property type="component" value="Unassembled WGS sequence"/>
</dbReference>
<reference evidence="2 3" key="1">
    <citation type="submission" date="2020-11" db="EMBL/GenBank/DDBJ databases">
        <title>Winogradskyella marina sp. nov., isolated from marine sediment.</title>
        <authorList>
            <person name="Bo J."/>
            <person name="Wang S."/>
            <person name="Song X."/>
            <person name="Du Z."/>
        </authorList>
    </citation>
    <scope>NUCLEOTIDE SEQUENCE [LARGE SCALE GENOMIC DNA]</scope>
    <source>
        <strain evidence="2 3">F6397</strain>
    </source>
</reference>
<name>A0ABS0EMQ0_9FLAO</name>
<keyword evidence="1" id="KW-0812">Transmembrane</keyword>
<dbReference type="RefSeq" id="WP_195872141.1">
    <property type="nucleotide sequence ID" value="NZ_JADOET010000012.1"/>
</dbReference>
<evidence type="ECO:0000313" key="3">
    <source>
        <dbReference type="Proteomes" id="UP000611215"/>
    </source>
</evidence>
<evidence type="ECO:0000313" key="2">
    <source>
        <dbReference type="EMBL" id="MBF8150882.1"/>
    </source>
</evidence>
<proteinExistence type="predicted"/>
<keyword evidence="1" id="KW-0472">Membrane</keyword>
<evidence type="ECO:0000256" key="1">
    <source>
        <dbReference type="SAM" id="Phobius"/>
    </source>
</evidence>
<feature type="transmembrane region" description="Helical" evidence="1">
    <location>
        <begin position="41"/>
        <end position="63"/>
    </location>
</feature>
<keyword evidence="1" id="KW-1133">Transmembrane helix</keyword>
<keyword evidence="3" id="KW-1185">Reference proteome</keyword>
<dbReference type="EMBL" id="JADOET010000012">
    <property type="protein sequence ID" value="MBF8150882.1"/>
    <property type="molecule type" value="Genomic_DNA"/>
</dbReference>
<organism evidence="2 3">
    <name type="scientific">Winogradskyella marina</name>
    <dbReference type="NCBI Taxonomy" id="2785530"/>
    <lineage>
        <taxon>Bacteria</taxon>
        <taxon>Pseudomonadati</taxon>
        <taxon>Bacteroidota</taxon>
        <taxon>Flavobacteriia</taxon>
        <taxon>Flavobacteriales</taxon>
        <taxon>Flavobacteriaceae</taxon>
        <taxon>Winogradskyella</taxon>
    </lineage>
</organism>